<proteinExistence type="predicted"/>
<accession>A0A7W9CJ79</accession>
<dbReference type="EMBL" id="JACHOR010000003">
    <property type="protein sequence ID" value="MBB5746464.1"/>
    <property type="molecule type" value="Genomic_DNA"/>
</dbReference>
<reference evidence="1 2" key="1">
    <citation type="submission" date="2020-08" db="EMBL/GenBank/DDBJ databases">
        <title>Genomic Encyclopedia of Type Strains, Phase IV (KMG-IV): sequencing the most valuable type-strain genomes for metagenomic binning, comparative biology and taxonomic classification.</title>
        <authorList>
            <person name="Goeker M."/>
        </authorList>
    </citation>
    <scope>NUCLEOTIDE SEQUENCE [LARGE SCALE GENOMIC DNA]</scope>
    <source>
        <strain evidence="1 2">DSM 4737</strain>
    </source>
</reference>
<organism evidence="1 2">
    <name type="scientific">Brevundimonas variabilis</name>
    <dbReference type="NCBI Taxonomy" id="74312"/>
    <lineage>
        <taxon>Bacteria</taxon>
        <taxon>Pseudomonadati</taxon>
        <taxon>Pseudomonadota</taxon>
        <taxon>Alphaproteobacteria</taxon>
        <taxon>Caulobacterales</taxon>
        <taxon>Caulobacteraceae</taxon>
        <taxon>Brevundimonas</taxon>
    </lineage>
</organism>
<evidence type="ECO:0000313" key="1">
    <source>
        <dbReference type="EMBL" id="MBB5746464.1"/>
    </source>
</evidence>
<dbReference type="Proteomes" id="UP000545037">
    <property type="component" value="Unassembled WGS sequence"/>
</dbReference>
<protein>
    <submittedName>
        <fullName evidence="1">Uncharacterized protein</fullName>
    </submittedName>
</protein>
<dbReference type="RefSeq" id="WP_183213428.1">
    <property type="nucleotide sequence ID" value="NZ_JACHOR010000003.1"/>
</dbReference>
<comment type="caution">
    <text evidence="1">The sequence shown here is derived from an EMBL/GenBank/DDBJ whole genome shotgun (WGS) entry which is preliminary data.</text>
</comment>
<gene>
    <name evidence="1" type="ORF">GGR13_002068</name>
</gene>
<sequence>MNEALRVILLVGLAAAFLTTGALALSWWMEADRRLRRAMLKSLGSAPEAEAISAHEGRAAALDFDGAQIVVLWNRGAHGLVYGFEEVEGGEIIVDGHVVARVRRGEQRKSLDIMVPDAELVTLRLMFLDSRNPEFELALWNAVAPGKTGSPSEALRLGRRWLSHIEALLKG</sequence>
<evidence type="ECO:0000313" key="2">
    <source>
        <dbReference type="Proteomes" id="UP000545037"/>
    </source>
</evidence>
<dbReference type="AlphaFoldDB" id="A0A7W9CJ79"/>
<keyword evidence="2" id="KW-1185">Reference proteome</keyword>
<name>A0A7W9CJ79_9CAUL</name>